<feature type="transmembrane region" description="Helical" evidence="16">
    <location>
        <begin position="85"/>
        <end position="104"/>
    </location>
</feature>
<keyword evidence="11 16" id="KW-0472">Membrane</keyword>
<comment type="similarity">
    <text evidence="3">Belongs to the ALG10 glucosyltransferase family.</text>
</comment>
<evidence type="ECO:0000256" key="5">
    <source>
        <dbReference type="ARBA" id="ARBA00018512"/>
    </source>
</evidence>
<comment type="pathway">
    <text evidence="2">Protein modification; protein glycosylation.</text>
</comment>
<evidence type="ECO:0000256" key="14">
    <source>
        <dbReference type="ARBA" id="ARBA00048064"/>
    </source>
</evidence>
<protein>
    <recommendedName>
        <fullName evidence="5">Dol-P-Glc:Glc(2)Man(9)GlcNAc(2)-PP-Dol alpha-1,2-glucosyltransferase</fullName>
        <ecNumber evidence="4">2.4.1.256</ecNumber>
    </recommendedName>
    <alternativeName>
        <fullName evidence="12">Asparagine-linked glycosylation protein 10</fullName>
    </alternativeName>
</protein>
<dbReference type="GO" id="GO:0006488">
    <property type="term" value="P:dolichol-linked oligosaccharide biosynthetic process"/>
    <property type="evidence" value="ECO:0007669"/>
    <property type="project" value="InterPro"/>
</dbReference>
<evidence type="ECO:0000256" key="6">
    <source>
        <dbReference type="ARBA" id="ARBA00022676"/>
    </source>
</evidence>
<dbReference type="UniPathway" id="UPA00378"/>
<evidence type="ECO:0000256" key="15">
    <source>
        <dbReference type="SAM" id="MobiDB-lite"/>
    </source>
</evidence>
<keyword evidence="9" id="KW-0256">Endoplasmic reticulum</keyword>
<evidence type="ECO:0000256" key="13">
    <source>
        <dbReference type="ARBA" id="ARBA00044727"/>
    </source>
</evidence>
<keyword evidence="6" id="KW-0328">Glycosyltransferase</keyword>
<feature type="transmembrane region" description="Helical" evidence="16">
    <location>
        <begin position="359"/>
        <end position="382"/>
    </location>
</feature>
<keyword evidence="8 16" id="KW-0812">Transmembrane</keyword>
<dbReference type="GO" id="GO:0005789">
    <property type="term" value="C:endoplasmic reticulum membrane"/>
    <property type="evidence" value="ECO:0007669"/>
    <property type="project" value="UniProtKB-SubCell"/>
</dbReference>
<keyword evidence="7" id="KW-0808">Transferase</keyword>
<evidence type="ECO:0000256" key="3">
    <source>
        <dbReference type="ARBA" id="ARBA00010600"/>
    </source>
</evidence>
<evidence type="ECO:0000256" key="1">
    <source>
        <dbReference type="ARBA" id="ARBA00004477"/>
    </source>
</evidence>
<dbReference type="PANTHER" id="PTHR12989">
    <property type="entry name" value="ALPHA-1,2-GLUCOSYLTRANSFERASE ALG10"/>
    <property type="match status" value="1"/>
</dbReference>
<feature type="transmembrane region" description="Helical" evidence="16">
    <location>
        <begin position="455"/>
        <end position="477"/>
    </location>
</feature>
<dbReference type="PIRSF" id="PIRSF028810">
    <property type="entry name" value="Alpha1_2_glucosyltferase_Alg10"/>
    <property type="match status" value="1"/>
</dbReference>
<feature type="transmembrane region" description="Helical" evidence="16">
    <location>
        <begin position="317"/>
        <end position="339"/>
    </location>
</feature>
<dbReference type="Pfam" id="PF04922">
    <property type="entry name" value="DIE2_ALG10"/>
    <property type="match status" value="1"/>
</dbReference>
<evidence type="ECO:0000256" key="11">
    <source>
        <dbReference type="ARBA" id="ARBA00023136"/>
    </source>
</evidence>
<accession>A0A292PPG9</accession>
<dbReference type="EMBL" id="LN891125">
    <property type="protein sequence ID" value="CUS08585.1"/>
    <property type="molecule type" value="Genomic_DNA"/>
</dbReference>
<dbReference type="AlphaFoldDB" id="A0A292PPG9"/>
<evidence type="ECO:0000256" key="9">
    <source>
        <dbReference type="ARBA" id="ARBA00022824"/>
    </source>
</evidence>
<dbReference type="Proteomes" id="UP001412239">
    <property type="component" value="Unassembled WGS sequence"/>
</dbReference>
<dbReference type="GO" id="GO:0106073">
    <property type="term" value="F:dolichyl pyrophosphate Glc2Man9GlcNAc2 alpha-1,2-glucosyltransferase activity"/>
    <property type="evidence" value="ECO:0007669"/>
    <property type="project" value="UniProtKB-EC"/>
</dbReference>
<evidence type="ECO:0000256" key="2">
    <source>
        <dbReference type="ARBA" id="ARBA00004922"/>
    </source>
</evidence>
<gene>
    <name evidence="17" type="ORF">GSTUAT00007350001</name>
</gene>
<comment type="subcellular location">
    <subcellularLocation>
        <location evidence="1">Endoplasmic reticulum membrane</location>
        <topology evidence="1">Multi-pass membrane protein</topology>
    </subcellularLocation>
</comment>
<feature type="compositionally biased region" description="Basic residues" evidence="15">
    <location>
        <begin position="214"/>
        <end position="226"/>
    </location>
</feature>
<feature type="region of interest" description="Disordered" evidence="15">
    <location>
        <begin position="206"/>
        <end position="228"/>
    </location>
</feature>
<feature type="transmembrane region" description="Helical" evidence="16">
    <location>
        <begin position="533"/>
        <end position="551"/>
    </location>
</feature>
<dbReference type="PANTHER" id="PTHR12989:SF10">
    <property type="entry name" value="DOL-P-GLC:GLC(2)MAN(9)GLCNAC(2)-PP-DOL ALPHA-1,2-GLUCOSYLTRANSFERASE-RELATED"/>
    <property type="match status" value="1"/>
</dbReference>
<sequence length="569" mass="65544">MYHILAPGISALLVGTAIVSTYINYVVPEPYLDEAFHIPQAQAYCRNAFKTWDPKLTTPAGLYITTYPLSYVAECTPALLRSVNAWGIAVLIPILVYNILGYIHPRKQRSEAVHEAINVALFPLLWFFSGLFYTDVYSTVWVLWSYLAWLRGCVGYSSVTAWWALWFRQTNVLWTGFFIVLEVGRRIKSVHEKLVDGEGKAVTGKTVAASSRKTTGKKKKGKKRRGRVEMEEKKVGEVPEASLEAEVEDGPWTIDIKSNGNVKGRGVKNDGYWRKLLEVMRKVEPWNPVFNEEVTAQDFFFRTPITHLLSIIPNTPAVIFPTFPYLLVIISFAAFIIWNDFSIVLGDKSAHQPTLHLPQIFYFTLFTTMASLPLLLSPNLLYHFYDQNIGIYITTPPSSSRARKTPKLTIPHTKLLRTITLLTIILAIIWRNTYFHPYLLADNRHYVFYIFRRTLLAHPLIRYLAAPVYFASTWTVLHTLRTSRSVNVLWVYAWAMAVAGTLVTAGLVEFRYFVLGWVIWRVNIHVECAWRRWAETVGFVFVNLATVYVFTQWGFEWKQERGVVQRFMW</sequence>
<comment type="catalytic activity">
    <reaction evidence="14">
        <text>an alpha-D-Glc-(1-&gt;3)-alpha-D-Glc-(1-&gt;3)-alpha-D-Man-(1-&gt;2)-alpha-D-Man-(1-&gt;2)-alpha-D-Man-(1-&gt;3)-[alpha-D-Man-(1-&gt;2)-alpha-D-Man-(1-&gt;3)-[alpha-D-Man-(1-&gt;2)-alpha-D-Man-(1-&gt;6)]-alpha-D-Man-(1-&gt;6)]-beta-D-Man-(1-&gt;4)-beta-D-GlcNAc-(1-&gt;4)-alpha-D-GlcNAc-diphospho-di-trans,poly-cis-dolichol + a di-trans,poly-cis-dolichyl beta-D-glucosyl phosphate = a alpha-D-Glc-(1-&gt;2)-alpha-D-Glc-(1-&gt;3)-alpha-D-Glc-(1-&gt;3)-alpha-D-Man-(1-&gt;2)-alpha-D-Man-(1-&gt;2)-alpha-D-Man-(1-&gt;3)-[alpha-D-Man-(1-&gt;2)-alpha-D-Man-(1-&gt;3)-[alpha-D-Man-(1-&gt;2)-alpha-D-Man-(1-&gt;6)]-alpha-D-Man-(1-&gt;6)]-beta-D-Man-(1-&gt;4)-beta-D-GlcNAc-(1-&gt;4)-alpha-D-GlcNAc-diphospho-di-trans,poly-cis-dolichol + a di-trans,poly-cis-dolichyl phosphate + H(+)</text>
        <dbReference type="Rhea" id="RHEA:29543"/>
        <dbReference type="Rhea" id="RHEA-COMP:19498"/>
        <dbReference type="Rhea" id="RHEA-COMP:19502"/>
        <dbReference type="Rhea" id="RHEA-COMP:19512"/>
        <dbReference type="Rhea" id="RHEA-COMP:19522"/>
        <dbReference type="ChEBI" id="CHEBI:15378"/>
        <dbReference type="ChEBI" id="CHEBI:57525"/>
        <dbReference type="ChEBI" id="CHEBI:57683"/>
        <dbReference type="ChEBI" id="CHEBI:132522"/>
        <dbReference type="ChEBI" id="CHEBI:132523"/>
        <dbReference type="EC" id="2.4.1.256"/>
    </reaction>
    <physiologicalReaction direction="left-to-right" evidence="14">
        <dbReference type="Rhea" id="RHEA:29544"/>
    </physiologicalReaction>
</comment>
<dbReference type="InterPro" id="IPR016900">
    <property type="entry name" value="Alg10"/>
</dbReference>
<evidence type="ECO:0000313" key="18">
    <source>
        <dbReference type="Proteomes" id="UP001412239"/>
    </source>
</evidence>
<evidence type="ECO:0000256" key="7">
    <source>
        <dbReference type="ARBA" id="ARBA00022679"/>
    </source>
</evidence>
<dbReference type="EC" id="2.4.1.256" evidence="4"/>
<evidence type="ECO:0000256" key="12">
    <source>
        <dbReference type="ARBA" id="ARBA00032069"/>
    </source>
</evidence>
<feature type="transmembrane region" description="Helical" evidence="16">
    <location>
        <begin position="116"/>
        <end position="134"/>
    </location>
</feature>
<keyword evidence="18" id="KW-1185">Reference proteome</keyword>
<evidence type="ECO:0000256" key="16">
    <source>
        <dbReference type="SAM" id="Phobius"/>
    </source>
</evidence>
<name>A0A292PPG9_9PEZI</name>
<feature type="transmembrane region" description="Helical" evidence="16">
    <location>
        <begin position="415"/>
        <end position="435"/>
    </location>
</feature>
<proteinExistence type="inferred from homology"/>
<organism evidence="17 18">
    <name type="scientific">Tuber aestivum</name>
    <name type="common">summer truffle</name>
    <dbReference type="NCBI Taxonomy" id="59557"/>
    <lineage>
        <taxon>Eukaryota</taxon>
        <taxon>Fungi</taxon>
        <taxon>Dikarya</taxon>
        <taxon>Ascomycota</taxon>
        <taxon>Pezizomycotina</taxon>
        <taxon>Pezizomycetes</taxon>
        <taxon>Pezizales</taxon>
        <taxon>Tuberaceae</taxon>
        <taxon>Tuber</taxon>
    </lineage>
</organism>
<evidence type="ECO:0000256" key="4">
    <source>
        <dbReference type="ARBA" id="ARBA00011967"/>
    </source>
</evidence>
<feature type="transmembrane region" description="Helical" evidence="16">
    <location>
        <begin position="489"/>
        <end position="513"/>
    </location>
</feature>
<evidence type="ECO:0000313" key="17">
    <source>
        <dbReference type="EMBL" id="CUS08585.1"/>
    </source>
</evidence>
<evidence type="ECO:0000256" key="8">
    <source>
        <dbReference type="ARBA" id="ARBA00022692"/>
    </source>
</evidence>
<comment type="function">
    <text evidence="13">Dol-P-Glc:Glc(2)Man(9)GlcNAc(2)-PP-Dol alpha-1,2-glucosyltransferase that operates in the biosynthetic pathway of dolichol-linked oligosaccharides, the glycan precursors employed in protein asparagine (N)-glycosylation. The assembly of dolichol-linked oligosaccharides begins on the cytosolic side of the endoplasmic reticulum membrane and finishes in its lumen. The sequential addition of sugars to dolichol pyrophosphate produces dolichol-linked oligosaccharides containing fourteen sugars, including two GlcNAcs, nine mannoses and three glucoses. Once assembled, the oligosaccharide is transferred from the lipid to nascent proteins by oligosaccharyltransferases. In the lumen of the endoplasmic reticulum, adds the third and last glucose residue from dolichyl phosphate glucose (Dol-P-Glc) onto the lipid-linked oligosaccharide intermediate Glc(2)Man(9)GlcNAc(2)-PP-Dol to produce Glc(3)Man(9)GlcNAc(2)-PP-Dol.</text>
</comment>
<reference evidence="17" key="1">
    <citation type="submission" date="2015-10" db="EMBL/GenBank/DDBJ databases">
        <authorList>
            <person name="Regsiter A."/>
            <person name="william w."/>
        </authorList>
    </citation>
    <scope>NUCLEOTIDE SEQUENCE</scope>
    <source>
        <strain evidence="17">Montdore</strain>
    </source>
</reference>
<keyword evidence="10 16" id="KW-1133">Transmembrane helix</keyword>
<evidence type="ECO:0000256" key="10">
    <source>
        <dbReference type="ARBA" id="ARBA00022989"/>
    </source>
</evidence>